<reference evidence="1 2" key="1">
    <citation type="submission" date="2019-09" db="EMBL/GenBank/DDBJ databases">
        <authorList>
            <person name="Chandra G."/>
            <person name="Truman W A."/>
        </authorList>
    </citation>
    <scope>NUCLEOTIDE SEQUENCE [LARGE SCALE GENOMIC DNA]</scope>
    <source>
        <strain evidence="1">PS691</strain>
    </source>
</reference>
<sequence>MRNDNVTSHNAAALAAFKKRQDNGEVEFVHTDSPLLEAARGDPDVAVIDMGWLDATFRLVHDCKQQSVFAVCETMVARRPGGDTSTNRVFALHDFLRMAEASGLLVELQQAS</sequence>
<dbReference type="AlphaFoldDB" id="A0A5E7FNQ0"/>
<gene>
    <name evidence="1" type="ORF">PS691_05728</name>
</gene>
<evidence type="ECO:0000313" key="2">
    <source>
        <dbReference type="Proteomes" id="UP000337909"/>
    </source>
</evidence>
<dbReference type="EMBL" id="CABVHQ010000122">
    <property type="protein sequence ID" value="VVO40855.1"/>
    <property type="molecule type" value="Genomic_DNA"/>
</dbReference>
<evidence type="ECO:0000313" key="1">
    <source>
        <dbReference type="EMBL" id="VVO40855.1"/>
    </source>
</evidence>
<proteinExistence type="predicted"/>
<dbReference type="RefSeq" id="WP_150645498.1">
    <property type="nucleotide sequence ID" value="NZ_CABVHQ010000122.1"/>
</dbReference>
<protein>
    <submittedName>
        <fullName evidence="1">Uncharacterized protein</fullName>
    </submittedName>
</protein>
<dbReference type="Proteomes" id="UP000337909">
    <property type="component" value="Unassembled WGS sequence"/>
</dbReference>
<name>A0A5E7FNQ0_PSEFL</name>
<organism evidence="1 2">
    <name type="scientific">Pseudomonas fluorescens</name>
    <dbReference type="NCBI Taxonomy" id="294"/>
    <lineage>
        <taxon>Bacteria</taxon>
        <taxon>Pseudomonadati</taxon>
        <taxon>Pseudomonadota</taxon>
        <taxon>Gammaproteobacteria</taxon>
        <taxon>Pseudomonadales</taxon>
        <taxon>Pseudomonadaceae</taxon>
        <taxon>Pseudomonas</taxon>
    </lineage>
</organism>
<accession>A0A5E7FNQ0</accession>